<accession>A0A834AKN4</accession>
<proteinExistence type="predicted"/>
<dbReference type="PANTHER" id="PTHR46298">
    <property type="entry name" value="ANDROGLOBIN"/>
    <property type="match status" value="1"/>
</dbReference>
<reference evidence="2 3" key="1">
    <citation type="journal article" date="2020" name="Nature">
        <title>Six reference-quality genomes reveal evolution of bat adaptations.</title>
        <authorList>
            <person name="Jebb D."/>
            <person name="Huang Z."/>
            <person name="Pippel M."/>
            <person name="Hughes G.M."/>
            <person name="Lavrichenko K."/>
            <person name="Devanna P."/>
            <person name="Winkler S."/>
            <person name="Jermiin L.S."/>
            <person name="Skirmuntt E.C."/>
            <person name="Katzourakis A."/>
            <person name="Burkitt-Gray L."/>
            <person name="Ray D.A."/>
            <person name="Sullivan K.A.M."/>
            <person name="Roscito J.G."/>
            <person name="Kirilenko B.M."/>
            <person name="Davalos L.M."/>
            <person name="Corthals A.P."/>
            <person name="Power M.L."/>
            <person name="Jones G."/>
            <person name="Ransome R.D."/>
            <person name="Dechmann D.K.N."/>
            <person name="Locatelli A.G."/>
            <person name="Puechmaille S.J."/>
            <person name="Fedrigo O."/>
            <person name="Jarvis E.D."/>
            <person name="Hiller M."/>
            <person name="Vernes S.C."/>
            <person name="Myers E.W."/>
            <person name="Teeling E.C."/>
        </authorList>
    </citation>
    <scope>NUCLEOTIDE SEQUENCE [LARGE SCALE GENOMIC DNA]</scope>
    <source>
        <strain evidence="2">Bat1K_MPI-CBG_1</strain>
    </source>
</reference>
<dbReference type="AlphaFoldDB" id="A0A834AKN4"/>
<evidence type="ECO:0000256" key="1">
    <source>
        <dbReference type="SAM" id="MobiDB-lite"/>
    </source>
</evidence>
<dbReference type="InterPro" id="IPR053033">
    <property type="entry name" value="Androglobin-like"/>
</dbReference>
<evidence type="ECO:0000313" key="2">
    <source>
        <dbReference type="EMBL" id="KAF6112559.1"/>
    </source>
</evidence>
<protein>
    <submittedName>
        <fullName evidence="2">Androglobin</fullName>
    </submittedName>
</protein>
<feature type="compositionally biased region" description="Basic and acidic residues" evidence="1">
    <location>
        <begin position="1"/>
        <end position="26"/>
    </location>
</feature>
<evidence type="ECO:0000313" key="3">
    <source>
        <dbReference type="Proteomes" id="UP000664940"/>
    </source>
</evidence>
<dbReference type="Proteomes" id="UP000664940">
    <property type="component" value="Unassembled WGS sequence"/>
</dbReference>
<comment type="caution">
    <text evidence="2">The sequence shown here is derived from an EMBL/GenBank/DDBJ whole genome shotgun (WGS) entry which is preliminary data.</text>
</comment>
<dbReference type="PANTHER" id="PTHR46298:SF1">
    <property type="entry name" value="ANDROGLOBIN"/>
    <property type="match status" value="1"/>
</dbReference>
<organism evidence="2 3">
    <name type="scientific">Phyllostomus discolor</name>
    <name type="common">pale spear-nosed bat</name>
    <dbReference type="NCBI Taxonomy" id="89673"/>
    <lineage>
        <taxon>Eukaryota</taxon>
        <taxon>Metazoa</taxon>
        <taxon>Chordata</taxon>
        <taxon>Craniata</taxon>
        <taxon>Vertebrata</taxon>
        <taxon>Euteleostomi</taxon>
        <taxon>Mammalia</taxon>
        <taxon>Eutheria</taxon>
        <taxon>Laurasiatheria</taxon>
        <taxon>Chiroptera</taxon>
        <taxon>Yangochiroptera</taxon>
        <taxon>Phyllostomidae</taxon>
        <taxon>Phyllostominae</taxon>
        <taxon>Phyllostomus</taxon>
    </lineage>
</organism>
<feature type="region of interest" description="Disordered" evidence="1">
    <location>
        <begin position="1"/>
        <end position="41"/>
    </location>
</feature>
<sequence length="113" mass="13028">MLDKADAKDIGKKRSKNGEKEKEKFKWSLHGSRPSSDVQYSQQSLSDCSSAIQPPHMVVYATFTPLYLFEKKIFSLEEMLLRQTPYCIWDLLNPNPLGGFQTFSTVFPDLHRL</sequence>
<dbReference type="EMBL" id="JABVXQ010000004">
    <property type="protein sequence ID" value="KAF6112559.1"/>
    <property type="molecule type" value="Genomic_DNA"/>
</dbReference>
<gene>
    <name evidence="2" type="ORF">HJG60_000348</name>
</gene>
<name>A0A834AKN4_9CHIR</name>